<sequence>MEGSEREVLEALGDAHGFSGVRAAMGRVTDYLGGWERVQSWRMRGVRYAESGKKVVCVAVFRYFAARTGTPGGLCGNEIQYAGA</sequence>
<evidence type="ECO:0000313" key="2">
    <source>
        <dbReference type="Proteomes" id="UP001156613"/>
    </source>
</evidence>
<gene>
    <name evidence="1" type="ORF">GCM10010937_15840</name>
</gene>
<protein>
    <submittedName>
        <fullName evidence="1">Uncharacterized protein</fullName>
    </submittedName>
</protein>
<proteinExistence type="predicted"/>
<reference evidence="2" key="1">
    <citation type="journal article" date="2019" name="Int. J. Syst. Evol. Microbiol.">
        <title>The Global Catalogue of Microorganisms (GCM) 10K type strain sequencing project: providing services to taxonomists for standard genome sequencing and annotation.</title>
        <authorList>
            <consortium name="The Broad Institute Genomics Platform"/>
            <consortium name="The Broad Institute Genome Sequencing Center for Infectious Disease"/>
            <person name="Wu L."/>
            <person name="Ma J."/>
        </authorList>
    </citation>
    <scope>NUCLEOTIDE SEQUENCE [LARGE SCALE GENOMIC DNA]</scope>
    <source>
        <strain evidence="2">NBRC 3271</strain>
    </source>
</reference>
<name>A0ABQ5WHY9_GLUJA</name>
<dbReference type="Proteomes" id="UP001156613">
    <property type="component" value="Unassembled WGS sequence"/>
</dbReference>
<keyword evidence="2" id="KW-1185">Reference proteome</keyword>
<organism evidence="1 2">
    <name type="scientific">Gluconobacter japonicus</name>
    <dbReference type="NCBI Taxonomy" id="376620"/>
    <lineage>
        <taxon>Bacteria</taxon>
        <taxon>Pseudomonadati</taxon>
        <taxon>Pseudomonadota</taxon>
        <taxon>Alphaproteobacteria</taxon>
        <taxon>Acetobacterales</taxon>
        <taxon>Acetobacteraceae</taxon>
        <taxon>Gluconobacter</taxon>
    </lineage>
</organism>
<comment type="caution">
    <text evidence="1">The sequence shown here is derived from an EMBL/GenBank/DDBJ whole genome shotgun (WGS) entry which is preliminary data.</text>
</comment>
<evidence type="ECO:0000313" key="1">
    <source>
        <dbReference type="EMBL" id="GLQ59781.1"/>
    </source>
</evidence>
<accession>A0ABQ5WHY9</accession>
<dbReference type="EMBL" id="BSNT01000056">
    <property type="protein sequence ID" value="GLQ59781.1"/>
    <property type="molecule type" value="Genomic_DNA"/>
</dbReference>